<evidence type="ECO:0000259" key="4">
    <source>
        <dbReference type="PROSITE" id="PS50001"/>
    </source>
</evidence>
<dbReference type="Gene3D" id="3.30.505.10">
    <property type="entry name" value="SH2 domain"/>
    <property type="match status" value="1"/>
</dbReference>
<sequence length="589" mass="67958">MEQILRDLYIEPDLLNELSEDQKQILFCKIREEQVHRWNVRECTEPAPARRARSGRRGIQWLLGSNGEVWVWVMGEATGDKSYAEISEQLMEERAVKQAQQEALELRRVKEAEIEKKFREAVAKEKAHFAAEKWRVDMDDRKAAKQEEEEERIRKALKKREEEERQRGEEEIRQTEERRAKELYMSLKQEEKGRERDDREWQEQCERAEGVGEVRAGWGRPFKDEPFPFKLLCPAVRRSKAADEEMTRKARCARDEYKRQSLRAVQKGSGQSGRRSSVHEQPPAPGEASQSPVAEGSSVSSATVHYCRRHNYRCSGPATQSESSVCARPASRDSIMRWFKEEQMPRRACYERNSNAIAPWFHDDKINEHLTDNIPLWQEETDDGVTASPLCSIKHAQLIHYHTHSLCPLCPLLIYNLPRAACLPPGRVVLFRCLFHACSIAHPSLSPRAPPGIISRQEAEALLINASEGCFLVRVSEWIWGYTLSYRSASGFKHFLIDASGDYYGFLGADQNRHATLADLIDFHKVRPHRRPTPRSFFLHPTRSFLQAGKQPWRLRAHALALELACAPGQFRESRCACPQRHLGRQGSW</sequence>
<dbReference type="InterPro" id="IPR036860">
    <property type="entry name" value="SH2_dom_sf"/>
</dbReference>
<dbReference type="PROSITE" id="PS50001">
    <property type="entry name" value="SH2"/>
    <property type="match status" value="1"/>
</dbReference>
<gene>
    <name evidence="5" type="ORF">P4O66_010896</name>
</gene>
<keyword evidence="6" id="KW-1185">Reference proteome</keyword>
<feature type="domain" description="SH2" evidence="4">
    <location>
        <begin position="452"/>
        <end position="542"/>
    </location>
</feature>
<accession>A0AAD9DV69</accession>
<evidence type="ECO:0000313" key="6">
    <source>
        <dbReference type="Proteomes" id="UP001239994"/>
    </source>
</evidence>
<evidence type="ECO:0000256" key="3">
    <source>
        <dbReference type="SAM" id="MobiDB-lite"/>
    </source>
</evidence>
<protein>
    <recommendedName>
        <fullName evidence="4">SH2 domain-containing protein</fullName>
    </recommendedName>
</protein>
<keyword evidence="1 2" id="KW-0727">SH2 domain</keyword>
<dbReference type="PANTHER" id="PTHR14388:SF7">
    <property type="entry name" value="SH2 DOMAIN-CONTAINING PROTEIN 4B"/>
    <property type="match status" value="1"/>
</dbReference>
<dbReference type="EMBL" id="JAROKS010000017">
    <property type="protein sequence ID" value="KAK1793984.1"/>
    <property type="molecule type" value="Genomic_DNA"/>
</dbReference>
<evidence type="ECO:0000256" key="1">
    <source>
        <dbReference type="ARBA" id="ARBA00022999"/>
    </source>
</evidence>
<evidence type="ECO:0000256" key="2">
    <source>
        <dbReference type="PROSITE-ProRule" id="PRU00191"/>
    </source>
</evidence>
<dbReference type="Proteomes" id="UP001239994">
    <property type="component" value="Unassembled WGS sequence"/>
</dbReference>
<feature type="compositionally biased region" description="Polar residues" evidence="3">
    <location>
        <begin position="288"/>
        <end position="297"/>
    </location>
</feature>
<proteinExistence type="predicted"/>
<dbReference type="InterPro" id="IPR000980">
    <property type="entry name" value="SH2"/>
</dbReference>
<dbReference type="SUPFAM" id="SSF55550">
    <property type="entry name" value="SH2 domain"/>
    <property type="match status" value="1"/>
</dbReference>
<dbReference type="AlphaFoldDB" id="A0AAD9DV69"/>
<feature type="compositionally biased region" description="Basic and acidic residues" evidence="3">
    <location>
        <begin position="240"/>
        <end position="259"/>
    </location>
</feature>
<organism evidence="5 6">
    <name type="scientific">Electrophorus voltai</name>
    <dbReference type="NCBI Taxonomy" id="2609070"/>
    <lineage>
        <taxon>Eukaryota</taxon>
        <taxon>Metazoa</taxon>
        <taxon>Chordata</taxon>
        <taxon>Craniata</taxon>
        <taxon>Vertebrata</taxon>
        <taxon>Euteleostomi</taxon>
        <taxon>Actinopterygii</taxon>
        <taxon>Neopterygii</taxon>
        <taxon>Teleostei</taxon>
        <taxon>Ostariophysi</taxon>
        <taxon>Gymnotiformes</taxon>
        <taxon>Gymnotoidei</taxon>
        <taxon>Gymnotidae</taxon>
        <taxon>Electrophorus</taxon>
    </lineage>
</organism>
<dbReference type="SMART" id="SM00252">
    <property type="entry name" value="SH2"/>
    <property type="match status" value="1"/>
</dbReference>
<feature type="region of interest" description="Disordered" evidence="3">
    <location>
        <begin position="238"/>
        <end position="297"/>
    </location>
</feature>
<evidence type="ECO:0000313" key="5">
    <source>
        <dbReference type="EMBL" id="KAK1793984.1"/>
    </source>
</evidence>
<dbReference type="Pfam" id="PF00017">
    <property type="entry name" value="SH2"/>
    <property type="match status" value="1"/>
</dbReference>
<reference evidence="5" key="1">
    <citation type="submission" date="2023-03" db="EMBL/GenBank/DDBJ databases">
        <title>Electrophorus voltai genome.</title>
        <authorList>
            <person name="Bian C."/>
        </authorList>
    </citation>
    <scope>NUCLEOTIDE SEQUENCE</scope>
    <source>
        <strain evidence="5">CB-2022</strain>
        <tissue evidence="5">Muscle</tissue>
    </source>
</reference>
<name>A0AAD9DV69_9TELE</name>
<dbReference type="GO" id="GO:0005737">
    <property type="term" value="C:cytoplasm"/>
    <property type="evidence" value="ECO:0007669"/>
    <property type="project" value="TreeGrafter"/>
</dbReference>
<comment type="caution">
    <text evidence="5">The sequence shown here is derived from an EMBL/GenBank/DDBJ whole genome shotgun (WGS) entry which is preliminary data.</text>
</comment>
<dbReference type="PANTHER" id="PTHR14388">
    <property type="entry name" value="T CELL-SPECIFIC ADAPTER PROTEIN TSAD"/>
    <property type="match status" value="1"/>
</dbReference>
<feature type="region of interest" description="Disordered" evidence="3">
    <location>
        <begin position="159"/>
        <end position="178"/>
    </location>
</feature>